<proteinExistence type="predicted"/>
<feature type="transmembrane region" description="Helical" evidence="2">
    <location>
        <begin position="12"/>
        <end position="31"/>
    </location>
</feature>
<keyword evidence="2" id="KW-1133">Transmembrane helix</keyword>
<sequence>MHIPQEILEFGRLGLVFFHLLACCVAIGLVLKSDFTLVRSLLKPDAAADRAHMGEMDALQATVTRALAALWATGAAIVALDAVTTGGWQYFANPKIQAKIVMVSLLTLNGMVLHNLVLPSMKRVGSILNLSFSQTVLATFAGTVSGVSWLYAALLGVGRPLSWKYSLVELMAAYPALVAGGFLSMMALIALCKLRPATATAASLALEPVARLSACVDPRHRRSSANGAKARGRPRRLLADRPGGRA</sequence>
<dbReference type="AlphaFoldDB" id="A0A849KL63"/>
<accession>A0A849KL63</accession>
<feature type="region of interest" description="Disordered" evidence="1">
    <location>
        <begin position="221"/>
        <end position="246"/>
    </location>
</feature>
<keyword evidence="2" id="KW-0812">Transmembrane</keyword>
<evidence type="ECO:0008006" key="5">
    <source>
        <dbReference type="Google" id="ProtNLM"/>
    </source>
</evidence>
<evidence type="ECO:0000256" key="2">
    <source>
        <dbReference type="SAM" id="Phobius"/>
    </source>
</evidence>
<reference evidence="3 4" key="2">
    <citation type="submission" date="2020-06" db="EMBL/GenBank/DDBJ databases">
        <title>Ramlibacter rhizophilus sp. nov., isolated from rhizosphere soil of national flower Mugunghwa from South Korea.</title>
        <authorList>
            <person name="Zheng-Fei Y."/>
            <person name="Huan T."/>
        </authorList>
    </citation>
    <scope>NUCLEOTIDE SEQUENCE [LARGE SCALE GENOMIC DNA]</scope>
    <source>
        <strain evidence="3 4">B156</strain>
    </source>
</reference>
<reference evidence="3 4" key="1">
    <citation type="submission" date="2020-05" db="EMBL/GenBank/DDBJ databases">
        <authorList>
            <person name="Khan S.A."/>
            <person name="Jeon C.O."/>
            <person name="Chun B.H."/>
        </authorList>
    </citation>
    <scope>NUCLEOTIDE SEQUENCE [LARGE SCALE GENOMIC DNA]</scope>
    <source>
        <strain evidence="3 4">B156</strain>
    </source>
</reference>
<feature type="transmembrane region" description="Helical" evidence="2">
    <location>
        <begin position="66"/>
        <end position="90"/>
    </location>
</feature>
<dbReference type="RefSeq" id="WP_171561709.1">
    <property type="nucleotide sequence ID" value="NZ_JABFCS010000001.1"/>
</dbReference>
<comment type="caution">
    <text evidence="3">The sequence shown here is derived from an EMBL/GenBank/DDBJ whole genome shotgun (WGS) entry which is preliminary data.</text>
</comment>
<evidence type="ECO:0000313" key="3">
    <source>
        <dbReference type="EMBL" id="NNU44683.1"/>
    </source>
</evidence>
<evidence type="ECO:0000256" key="1">
    <source>
        <dbReference type="SAM" id="MobiDB-lite"/>
    </source>
</evidence>
<name>A0A849KL63_9BURK</name>
<dbReference type="EMBL" id="JABFCS010000001">
    <property type="protein sequence ID" value="NNU44683.1"/>
    <property type="molecule type" value="Genomic_DNA"/>
</dbReference>
<protein>
    <recommendedName>
        <fullName evidence="5">DUF2214 family protein</fullName>
    </recommendedName>
</protein>
<feature type="compositionally biased region" description="Basic and acidic residues" evidence="1">
    <location>
        <begin position="237"/>
        <end position="246"/>
    </location>
</feature>
<evidence type="ECO:0000313" key="4">
    <source>
        <dbReference type="Proteomes" id="UP000552954"/>
    </source>
</evidence>
<dbReference type="Proteomes" id="UP000552954">
    <property type="component" value="Unassembled WGS sequence"/>
</dbReference>
<feature type="transmembrane region" description="Helical" evidence="2">
    <location>
        <begin position="130"/>
        <end position="152"/>
    </location>
</feature>
<organism evidence="3 4">
    <name type="scientific">Ramlibacter montanisoli</name>
    <dbReference type="NCBI Taxonomy" id="2732512"/>
    <lineage>
        <taxon>Bacteria</taxon>
        <taxon>Pseudomonadati</taxon>
        <taxon>Pseudomonadota</taxon>
        <taxon>Betaproteobacteria</taxon>
        <taxon>Burkholderiales</taxon>
        <taxon>Comamonadaceae</taxon>
        <taxon>Ramlibacter</taxon>
    </lineage>
</organism>
<keyword evidence="2" id="KW-0472">Membrane</keyword>
<feature type="transmembrane region" description="Helical" evidence="2">
    <location>
        <begin position="96"/>
        <end position="118"/>
    </location>
</feature>
<feature type="transmembrane region" description="Helical" evidence="2">
    <location>
        <begin position="172"/>
        <end position="192"/>
    </location>
</feature>
<gene>
    <name evidence="3" type="ORF">HK415_18280</name>
</gene>
<keyword evidence="4" id="KW-1185">Reference proteome</keyword>